<dbReference type="Gene3D" id="3.30.450.20">
    <property type="entry name" value="PAS domain"/>
    <property type="match status" value="1"/>
</dbReference>
<dbReference type="SMR" id="A0A0H3AB53"/>
<dbReference type="RefSeq" id="WP_010937715.1">
    <property type="nucleotide sequence ID" value="NC_008751.1"/>
</dbReference>
<evidence type="ECO:0000259" key="3">
    <source>
        <dbReference type="PROSITE" id="PS50112"/>
    </source>
</evidence>
<dbReference type="InterPro" id="IPR013656">
    <property type="entry name" value="PAS_4"/>
</dbReference>
<dbReference type="PANTHER" id="PTHR44757">
    <property type="entry name" value="DIGUANYLATE CYCLASE DGCP"/>
    <property type="match status" value="1"/>
</dbReference>
<dbReference type="InterPro" id="IPR000014">
    <property type="entry name" value="PAS"/>
</dbReference>
<dbReference type="Proteomes" id="UP000009173">
    <property type="component" value="Chromosome"/>
</dbReference>
<dbReference type="InterPro" id="IPR043128">
    <property type="entry name" value="Rev_trsase/Diguanyl_cyclase"/>
</dbReference>
<dbReference type="InterPro" id="IPR049510">
    <property type="entry name" value="RssB-like_REC"/>
</dbReference>
<feature type="modified residue" description="4-aspartylphosphate" evidence="1">
    <location>
        <position position="56"/>
    </location>
</feature>
<dbReference type="Gene3D" id="3.40.50.2300">
    <property type="match status" value="1"/>
</dbReference>
<protein>
    <submittedName>
        <fullName evidence="7">Response regulator receiver modulated diguanylate cyclase/phosphodiesterase with PAS/PAC sensor(S)</fullName>
    </submittedName>
</protein>
<dbReference type="SUPFAM" id="SSF52172">
    <property type="entry name" value="CheY-like"/>
    <property type="match status" value="1"/>
</dbReference>
<dbReference type="AlphaFoldDB" id="A0A0H3AB53"/>
<dbReference type="HOGENOM" id="CLU_000445_70_50_7"/>
<dbReference type="Gene3D" id="3.30.70.270">
    <property type="match status" value="1"/>
</dbReference>
<dbReference type="SMART" id="SM00052">
    <property type="entry name" value="EAL"/>
    <property type="match status" value="1"/>
</dbReference>
<dbReference type="SMART" id="SM00448">
    <property type="entry name" value="REC"/>
    <property type="match status" value="1"/>
</dbReference>
<feature type="domain" description="Response regulatory" evidence="2">
    <location>
        <begin position="7"/>
        <end position="121"/>
    </location>
</feature>
<dbReference type="InterPro" id="IPR029787">
    <property type="entry name" value="Nucleotide_cyclase"/>
</dbReference>
<name>A0A0H3AB53_NITV4</name>
<reference evidence="8" key="1">
    <citation type="journal article" date="2009" name="Environ. Microbiol.">
        <title>Contribution of mobile genetic elements to Desulfovibrio vulgaris genome plasticity.</title>
        <authorList>
            <person name="Walker C.B."/>
            <person name="Stolyar S."/>
            <person name="Chivian D."/>
            <person name="Pinel N."/>
            <person name="Gabster J.A."/>
            <person name="Dehal P.S."/>
            <person name="He Z."/>
            <person name="Yang Z.K."/>
            <person name="Yen H.C."/>
            <person name="Zhou J."/>
            <person name="Wall J.D."/>
            <person name="Hazen T.C."/>
            <person name="Arkin A.P."/>
            <person name="Stahl D.A."/>
        </authorList>
    </citation>
    <scope>NUCLEOTIDE SEQUENCE [LARGE SCALE GENOMIC DNA]</scope>
    <source>
        <strain evidence="8">DP4</strain>
    </source>
</reference>
<dbReference type="NCBIfam" id="TIGR00254">
    <property type="entry name" value="GGDEF"/>
    <property type="match status" value="1"/>
</dbReference>
<dbReference type="CDD" id="cd17555">
    <property type="entry name" value="REC_RssB-like"/>
    <property type="match status" value="1"/>
</dbReference>
<feature type="domain" description="PAC" evidence="4">
    <location>
        <begin position="239"/>
        <end position="291"/>
    </location>
</feature>
<dbReference type="Pfam" id="PF08448">
    <property type="entry name" value="PAS_4"/>
    <property type="match status" value="1"/>
</dbReference>
<dbReference type="Pfam" id="PF00072">
    <property type="entry name" value="Response_reg"/>
    <property type="match status" value="1"/>
</dbReference>
<evidence type="ECO:0000313" key="8">
    <source>
        <dbReference type="Proteomes" id="UP000009173"/>
    </source>
</evidence>
<dbReference type="CDD" id="cd01949">
    <property type="entry name" value="GGDEF"/>
    <property type="match status" value="1"/>
</dbReference>
<evidence type="ECO:0000256" key="1">
    <source>
        <dbReference type="PROSITE-ProRule" id="PRU00169"/>
    </source>
</evidence>
<gene>
    <name evidence="7" type="ordered locus">Dvul_2526</name>
</gene>
<accession>A0A0H3AB53</accession>
<dbReference type="InterPro" id="IPR001789">
    <property type="entry name" value="Sig_transdc_resp-reg_receiver"/>
</dbReference>
<dbReference type="InterPro" id="IPR035965">
    <property type="entry name" value="PAS-like_dom_sf"/>
</dbReference>
<dbReference type="InterPro" id="IPR052155">
    <property type="entry name" value="Biofilm_reg_signaling"/>
</dbReference>
<dbReference type="SUPFAM" id="SSF55073">
    <property type="entry name" value="Nucleotide cyclase"/>
    <property type="match status" value="1"/>
</dbReference>
<keyword evidence="1" id="KW-0597">Phosphoprotein</keyword>
<dbReference type="InterPro" id="IPR000160">
    <property type="entry name" value="GGDEF_dom"/>
</dbReference>
<proteinExistence type="predicted"/>
<dbReference type="KEGG" id="dvl:Dvul_2526"/>
<organism evidence="7 8">
    <name type="scientific">Nitratidesulfovibrio vulgaris (strain DP4)</name>
    <name type="common">Desulfovibrio vulgaris</name>
    <dbReference type="NCBI Taxonomy" id="391774"/>
    <lineage>
        <taxon>Bacteria</taxon>
        <taxon>Pseudomonadati</taxon>
        <taxon>Thermodesulfobacteriota</taxon>
        <taxon>Desulfovibrionia</taxon>
        <taxon>Desulfovibrionales</taxon>
        <taxon>Desulfovibrionaceae</taxon>
        <taxon>Nitratidesulfovibrio</taxon>
    </lineage>
</organism>
<feature type="domain" description="GGDEF" evidence="6">
    <location>
        <begin position="320"/>
        <end position="452"/>
    </location>
</feature>
<dbReference type="SUPFAM" id="SSF141868">
    <property type="entry name" value="EAL domain-like"/>
    <property type="match status" value="1"/>
</dbReference>
<dbReference type="InterPro" id="IPR001633">
    <property type="entry name" value="EAL_dom"/>
</dbReference>
<feature type="domain" description="EAL" evidence="5">
    <location>
        <begin position="461"/>
        <end position="713"/>
    </location>
</feature>
<evidence type="ECO:0000259" key="6">
    <source>
        <dbReference type="PROSITE" id="PS50887"/>
    </source>
</evidence>
<dbReference type="InterPro" id="IPR000700">
    <property type="entry name" value="PAS-assoc_C"/>
</dbReference>
<dbReference type="SMART" id="SM00267">
    <property type="entry name" value="GGDEF"/>
    <property type="match status" value="1"/>
</dbReference>
<dbReference type="GO" id="GO:0000160">
    <property type="term" value="P:phosphorelay signal transduction system"/>
    <property type="evidence" value="ECO:0007669"/>
    <property type="project" value="InterPro"/>
</dbReference>
<dbReference type="PROSITE" id="PS50110">
    <property type="entry name" value="RESPONSE_REGULATORY"/>
    <property type="match status" value="1"/>
</dbReference>
<dbReference type="InterPro" id="IPR035919">
    <property type="entry name" value="EAL_sf"/>
</dbReference>
<dbReference type="SMART" id="SM00091">
    <property type="entry name" value="PAS"/>
    <property type="match status" value="1"/>
</dbReference>
<dbReference type="CDD" id="cd01948">
    <property type="entry name" value="EAL"/>
    <property type="match status" value="1"/>
</dbReference>
<dbReference type="SUPFAM" id="SSF55785">
    <property type="entry name" value="PYP-like sensor domain (PAS domain)"/>
    <property type="match status" value="1"/>
</dbReference>
<dbReference type="NCBIfam" id="TIGR00229">
    <property type="entry name" value="sensory_box"/>
    <property type="match status" value="1"/>
</dbReference>
<sequence>MSDSPARILCIDDDDADRMNLVAYLEDSGYIVLEAANGRAGLDVFRAEHPDLILVDLRMPVMGGMEVVAHMREEAPGVPVIVVSGAGILEEAVEALRRGAWDYVTKPVLDMRVLEHAVMKALERARLLDERQRYQERLEFEVEARTRELRVSNEQLRSTQSELEDKSLFLETLIESLPNPLFYKTLDGVYIGCNKAFSQLLGIPREKMVGRSARDLLPDHAYAQIIAGDCPSGSDAGEHSCVFDILGADGHIHTLALYKSTYSDSQGQVSGIVGTFLDITELKRKEAQIVHQATHDELTGLLNRFGMRQHVDRLIVGGQMSFALLVIDLDDFKTINDSLGHALGDRLLHKAAERIVELVGSQGIVGRPGGDEYVVLLYNVDAEAAHAMARRILDIFTDSLSVSGHEVYISLSIGIAVYPEDGDDAANLFKCCDIAMYRAKEEGGARAQRYLAAMQDVITSRLALEKNLRKALERGEFVLHYQPKVDIRTGAVTGMEALVRWVRDDGTIVPPQDFIPVAEKTGLIVALGEFVLREACRQMHAWQKRFGRLKMAVNISARQFQPGLPDTVASALADAGLDPGLLELEITETTMMRDLALTVSVLERLTTGGIAVAIDDFGTGHSSLYYLKTFPISSIKIDRSFVRDIPNDETDATIVTTVVSMGRNLGIGIVAEGVETEAQLDFLRSLECPEVQGYYFSKPLPPHAFEAWMENRLRV</sequence>
<dbReference type="PROSITE" id="PS50112">
    <property type="entry name" value="PAS"/>
    <property type="match status" value="1"/>
</dbReference>
<dbReference type="EMBL" id="CP000527">
    <property type="protein sequence ID" value="ABM29542.1"/>
    <property type="molecule type" value="Genomic_DNA"/>
</dbReference>
<evidence type="ECO:0000259" key="4">
    <source>
        <dbReference type="PROSITE" id="PS50113"/>
    </source>
</evidence>
<dbReference type="InterPro" id="IPR011006">
    <property type="entry name" value="CheY-like_superfamily"/>
</dbReference>
<dbReference type="Pfam" id="PF00563">
    <property type="entry name" value="EAL"/>
    <property type="match status" value="1"/>
</dbReference>
<evidence type="ECO:0000313" key="7">
    <source>
        <dbReference type="EMBL" id="ABM29542.1"/>
    </source>
</evidence>
<dbReference type="PROSITE" id="PS50883">
    <property type="entry name" value="EAL"/>
    <property type="match status" value="1"/>
</dbReference>
<dbReference type="Gene3D" id="3.20.20.450">
    <property type="entry name" value="EAL domain"/>
    <property type="match status" value="1"/>
</dbReference>
<dbReference type="PANTHER" id="PTHR44757:SF2">
    <property type="entry name" value="BIOFILM ARCHITECTURE MAINTENANCE PROTEIN MBAA"/>
    <property type="match status" value="1"/>
</dbReference>
<dbReference type="FunFam" id="3.20.20.450:FF:000001">
    <property type="entry name" value="Cyclic di-GMP phosphodiesterase yahA"/>
    <property type="match status" value="1"/>
</dbReference>
<dbReference type="PROSITE" id="PS50887">
    <property type="entry name" value="GGDEF"/>
    <property type="match status" value="1"/>
</dbReference>
<feature type="domain" description="PAS" evidence="3">
    <location>
        <begin position="166"/>
        <end position="212"/>
    </location>
</feature>
<evidence type="ECO:0000259" key="5">
    <source>
        <dbReference type="PROSITE" id="PS50883"/>
    </source>
</evidence>
<dbReference type="CDD" id="cd00130">
    <property type="entry name" value="PAS"/>
    <property type="match status" value="1"/>
</dbReference>
<evidence type="ECO:0000259" key="2">
    <source>
        <dbReference type="PROSITE" id="PS50110"/>
    </source>
</evidence>
<dbReference type="Pfam" id="PF00990">
    <property type="entry name" value="GGDEF"/>
    <property type="match status" value="1"/>
</dbReference>
<dbReference type="PROSITE" id="PS50113">
    <property type="entry name" value="PAC"/>
    <property type="match status" value="1"/>
</dbReference>